<evidence type="ECO:0008006" key="5">
    <source>
        <dbReference type="Google" id="ProtNLM"/>
    </source>
</evidence>
<dbReference type="RefSeq" id="WP_182299341.1">
    <property type="nucleotide sequence ID" value="NZ_CP041969.1"/>
</dbReference>
<feature type="signal peptide" evidence="2">
    <location>
        <begin position="1"/>
        <end position="24"/>
    </location>
</feature>
<reference evidence="3 4" key="1">
    <citation type="submission" date="2019-07" db="EMBL/GenBank/DDBJ databases">
        <authorList>
            <person name="Kim J.K."/>
            <person name="Cheong H.-M."/>
            <person name="Choi Y."/>
            <person name="Hwang K.J."/>
            <person name="Lee S."/>
            <person name="Choi C."/>
        </authorList>
    </citation>
    <scope>NUCLEOTIDE SEQUENCE [LARGE SCALE GENOMIC DNA]</scope>
    <source>
        <strain evidence="3 4">KS 22</strain>
    </source>
</reference>
<keyword evidence="2" id="KW-0732">Signal</keyword>
<protein>
    <recommendedName>
        <fullName evidence="5">LysM domain-containing protein</fullName>
    </recommendedName>
</protein>
<dbReference type="Proteomes" id="UP000515679">
    <property type="component" value="Chromosome"/>
</dbReference>
<accession>A0A7G5C1M5</accession>
<feature type="region of interest" description="Disordered" evidence="1">
    <location>
        <begin position="226"/>
        <end position="260"/>
    </location>
</feature>
<feature type="chain" id="PRO_5028902569" description="LysM domain-containing protein" evidence="2">
    <location>
        <begin position="25"/>
        <end position="260"/>
    </location>
</feature>
<evidence type="ECO:0000256" key="1">
    <source>
        <dbReference type="SAM" id="MobiDB-lite"/>
    </source>
</evidence>
<evidence type="ECO:0000313" key="4">
    <source>
        <dbReference type="Proteomes" id="UP000515679"/>
    </source>
</evidence>
<evidence type="ECO:0000256" key="2">
    <source>
        <dbReference type="SAM" id="SignalP"/>
    </source>
</evidence>
<evidence type="ECO:0000313" key="3">
    <source>
        <dbReference type="EMBL" id="QMV43109.1"/>
    </source>
</evidence>
<dbReference type="AlphaFoldDB" id="A0A7G5C1M5"/>
<gene>
    <name evidence="3" type="ORF">FPL14_19405</name>
</gene>
<sequence>MKNTVRALGITAALAVMIPLSAYAATSTGSSTAEVKEPSAWSAKGGAFEGRGGFGHGGAIVSQEVLDLLKLDKEALNKKIEAGTTLAQIAEEQGVSRESLKSVMTEAYNKKLEEQKQQYASNLDKAIDSDLKKIAGGRGGVHVSRDLTAVGEVLGLSADEVKAQLKAGKSLADLATEKGVDVQKLIDAQTAAITASINEALQAGKLTQEQADKQLVDAADRAEKIVNGKGFGDGGHPGGKGRGAKGEKSAESTADASASS</sequence>
<feature type="compositionally biased region" description="Low complexity" evidence="1">
    <location>
        <begin position="251"/>
        <end position="260"/>
    </location>
</feature>
<dbReference type="KEGG" id="cchl:FPL14_19405"/>
<organism evidence="3 4">
    <name type="scientific">Cohnella cholangitidis</name>
    <dbReference type="NCBI Taxonomy" id="2598458"/>
    <lineage>
        <taxon>Bacteria</taxon>
        <taxon>Bacillati</taxon>
        <taxon>Bacillota</taxon>
        <taxon>Bacilli</taxon>
        <taxon>Bacillales</taxon>
        <taxon>Paenibacillaceae</taxon>
        <taxon>Cohnella</taxon>
    </lineage>
</organism>
<proteinExistence type="predicted"/>
<dbReference type="EMBL" id="CP041969">
    <property type="protein sequence ID" value="QMV43109.1"/>
    <property type="molecule type" value="Genomic_DNA"/>
</dbReference>
<keyword evidence="4" id="KW-1185">Reference proteome</keyword>
<name>A0A7G5C1M5_9BACL</name>
<feature type="compositionally biased region" description="Gly residues" evidence="1">
    <location>
        <begin position="229"/>
        <end position="241"/>
    </location>
</feature>